<name>A0A1X2GFW4_9FUNG</name>
<evidence type="ECO:0000259" key="2">
    <source>
        <dbReference type="Pfam" id="PF12708"/>
    </source>
</evidence>
<dbReference type="EMBL" id="MCGT01000017">
    <property type="protein sequence ID" value="ORX52811.1"/>
    <property type="molecule type" value="Genomic_DNA"/>
</dbReference>
<dbReference type="PANTHER" id="PTHR33928:SF2">
    <property type="entry name" value="PECTATE LYASE SUPERFAMILY PROTEIN DOMAIN-CONTAINING PROTEIN-RELATED"/>
    <property type="match status" value="1"/>
</dbReference>
<dbReference type="InterPro" id="IPR012334">
    <property type="entry name" value="Pectin_lyas_fold"/>
</dbReference>
<protein>
    <submittedName>
        <fullName evidence="3">Pectin lyase-like protein</fullName>
    </submittedName>
</protein>
<reference evidence="3 4" key="1">
    <citation type="submission" date="2016-07" db="EMBL/GenBank/DDBJ databases">
        <title>Pervasive Adenine N6-methylation of Active Genes in Fungi.</title>
        <authorList>
            <consortium name="DOE Joint Genome Institute"/>
            <person name="Mondo S.J."/>
            <person name="Dannebaum R.O."/>
            <person name="Kuo R.C."/>
            <person name="Labutti K."/>
            <person name="Haridas S."/>
            <person name="Kuo A."/>
            <person name="Salamov A."/>
            <person name="Ahrendt S.R."/>
            <person name="Lipzen A."/>
            <person name="Sullivan W."/>
            <person name="Andreopoulos W.B."/>
            <person name="Clum A."/>
            <person name="Lindquist E."/>
            <person name="Daum C."/>
            <person name="Ramamoorthy G.K."/>
            <person name="Gryganskyi A."/>
            <person name="Culley D."/>
            <person name="Magnuson J.K."/>
            <person name="James T.Y."/>
            <person name="O'Malley M.A."/>
            <person name="Stajich J.E."/>
            <person name="Spatafora J.W."/>
            <person name="Visel A."/>
            <person name="Grigoriev I.V."/>
        </authorList>
    </citation>
    <scope>NUCLEOTIDE SEQUENCE [LARGE SCALE GENOMIC DNA]</scope>
    <source>
        <strain evidence="3 4">NRRL 3301</strain>
    </source>
</reference>
<evidence type="ECO:0000256" key="1">
    <source>
        <dbReference type="SAM" id="MobiDB-lite"/>
    </source>
</evidence>
<feature type="domain" description="Rhamnogalacturonase A/B/Epimerase-like pectate lyase" evidence="2">
    <location>
        <begin position="22"/>
        <end position="248"/>
    </location>
</feature>
<dbReference type="PANTHER" id="PTHR33928">
    <property type="entry name" value="POLYGALACTURONASE QRT3"/>
    <property type="match status" value="1"/>
</dbReference>
<keyword evidence="4" id="KW-1185">Reference proteome</keyword>
<dbReference type="Gene3D" id="2.160.20.10">
    <property type="entry name" value="Single-stranded right-handed beta-helix, Pectin lyase-like"/>
    <property type="match status" value="3"/>
</dbReference>
<dbReference type="GO" id="GO:0016829">
    <property type="term" value="F:lyase activity"/>
    <property type="evidence" value="ECO:0007669"/>
    <property type="project" value="UniProtKB-KW"/>
</dbReference>
<feature type="region of interest" description="Disordered" evidence="1">
    <location>
        <begin position="586"/>
        <end position="618"/>
    </location>
</feature>
<dbReference type="Proteomes" id="UP000242146">
    <property type="component" value="Unassembled WGS sequence"/>
</dbReference>
<accession>A0A1X2GFW4</accession>
<dbReference type="GO" id="GO:0004650">
    <property type="term" value="F:polygalacturonase activity"/>
    <property type="evidence" value="ECO:0007669"/>
    <property type="project" value="InterPro"/>
</dbReference>
<dbReference type="InterPro" id="IPR039279">
    <property type="entry name" value="QRT3-like"/>
</dbReference>
<organism evidence="3 4">
    <name type="scientific">Hesseltinella vesiculosa</name>
    <dbReference type="NCBI Taxonomy" id="101127"/>
    <lineage>
        <taxon>Eukaryota</taxon>
        <taxon>Fungi</taxon>
        <taxon>Fungi incertae sedis</taxon>
        <taxon>Mucoromycota</taxon>
        <taxon>Mucoromycotina</taxon>
        <taxon>Mucoromycetes</taxon>
        <taxon>Mucorales</taxon>
        <taxon>Cunninghamellaceae</taxon>
        <taxon>Hesseltinella</taxon>
    </lineage>
</organism>
<evidence type="ECO:0000313" key="3">
    <source>
        <dbReference type="EMBL" id="ORX52811.1"/>
    </source>
</evidence>
<dbReference type="OrthoDB" id="1046782at2759"/>
<evidence type="ECO:0000313" key="4">
    <source>
        <dbReference type="Proteomes" id="UP000242146"/>
    </source>
</evidence>
<feature type="compositionally biased region" description="Low complexity" evidence="1">
    <location>
        <begin position="586"/>
        <end position="598"/>
    </location>
</feature>
<comment type="caution">
    <text evidence="3">The sequence shown here is derived from an EMBL/GenBank/DDBJ whole genome shotgun (WGS) entry which is preliminary data.</text>
</comment>
<dbReference type="InterPro" id="IPR011050">
    <property type="entry name" value="Pectin_lyase_fold/virulence"/>
</dbReference>
<dbReference type="Pfam" id="PF12708">
    <property type="entry name" value="Pect-lyase_RHGA_epim"/>
    <property type="match status" value="2"/>
</dbReference>
<feature type="domain" description="Rhamnogalacturonase A/B/Epimerase-like pectate lyase" evidence="2">
    <location>
        <begin position="380"/>
        <end position="444"/>
    </location>
</feature>
<dbReference type="CDD" id="cd23668">
    <property type="entry name" value="GH55_beta13glucanase-like"/>
    <property type="match status" value="1"/>
</dbReference>
<feature type="compositionally biased region" description="Basic and acidic residues" evidence="1">
    <location>
        <begin position="599"/>
        <end position="609"/>
    </location>
</feature>
<dbReference type="SUPFAM" id="SSF51126">
    <property type="entry name" value="Pectin lyase-like"/>
    <property type="match status" value="2"/>
</dbReference>
<keyword evidence="3" id="KW-0456">Lyase</keyword>
<dbReference type="AlphaFoldDB" id="A0A1X2GFW4"/>
<dbReference type="InterPro" id="IPR024535">
    <property type="entry name" value="RHGA/B-epi-like_pectate_lyase"/>
</dbReference>
<dbReference type="STRING" id="101127.A0A1X2GFW4"/>
<proteinExistence type="predicted"/>
<dbReference type="FunFam" id="2.160.20.10:FF:000049">
    <property type="entry name" value="Putative exo-beta-1,3-glucanase"/>
    <property type="match status" value="2"/>
</dbReference>
<sequence>MWIANVPHGHSAFNSDKQYQVFRNVKDFGCKGDGVSDDTECINLAISSGNRCGGPKCGSSTVTPALVYFPSGKYLISKPIIMYYYTQLVGNALNPPTLIAASNFQGMAMIDTDPYLNDGSEGQWYVNQNNFFRQVRNFIIDLTQTPASSSTTGVHWQVAQATSLMNLHFKMSTDAAAKHQGVWMENGSGGFMSDLTFDGGKYGMWVGNQQFLTRNLTFNGCQTAIFVNWNWQWTFKDINVNNCQIGIDMSSAGVNSSSQIGSVILMDSTISNTKTGIKTFGNLPSSNDTSGSLLLDNVKANGVAALVTDKQGTAILTSNSVQQWGIGSHYTDTSGKPQYSRGDISTKPTKPQVLLGSNGSYFTRSRPQYETLDAKSFAPVTSFGAKGDGQTDDTQAIQKALNQSAGCKIVYFPAGTYIISNTVHVPAGSRLTGEAWSILMAKGQAFQDETKPTPMIQVGNPGDSGMVEFSDIIFSSMNNQKGAVLVEWNMAQSEQGNSGMWDTHFRVGGSIGSNLQYAQCAKPGGSNTTSRYLHQILHLGKGDRGHYQRQGDAHRKDASLEDILVEERETNLHQLKYYVDGEDHMPPLAQPAAAARDASSPHHMDKRQESQPSQTPDYSQCYGVHTLMRMTSSASAYLENVWAWTADHDLDDSELQRKITVYTGRGILIDNTKGPIWLYGVQSEHSVLYQYQLDGTQNVMMAMIQSETPYFQPNPAAPKPLTANTNAPWQDPTYSDCQVTSTNSCNMAWALRSSNSSNIYVYGAGLYSFFNNYDQACLDPENCQQSLVELSPNKNLFLYNINTKGTVQMIVGSGSNGNNTAWAKAADNRNGFCQTINAFLGQASS</sequence>
<gene>
    <name evidence="3" type="ORF">DM01DRAFT_1367418</name>
</gene>